<evidence type="ECO:0000256" key="2">
    <source>
        <dbReference type="ARBA" id="ARBA00022679"/>
    </source>
</evidence>
<dbReference type="GO" id="GO:0008168">
    <property type="term" value="F:methyltransferase activity"/>
    <property type="evidence" value="ECO:0007669"/>
    <property type="project" value="UniProtKB-KW"/>
</dbReference>
<keyword evidence="4" id="KW-1185">Reference proteome</keyword>
<keyword evidence="1 3" id="KW-0489">Methyltransferase</keyword>
<dbReference type="PANTHER" id="PTHR12049">
    <property type="entry name" value="PROTEIN ARGININE METHYLTRANSFERASE NDUFAF7, MITOCHONDRIAL"/>
    <property type="match status" value="1"/>
</dbReference>
<organism evidence="3 4">
    <name type="scientific">Novosphingobium clariflavum</name>
    <dbReference type="NCBI Taxonomy" id="2029884"/>
    <lineage>
        <taxon>Bacteria</taxon>
        <taxon>Pseudomonadati</taxon>
        <taxon>Pseudomonadota</taxon>
        <taxon>Alphaproteobacteria</taxon>
        <taxon>Sphingomonadales</taxon>
        <taxon>Sphingomonadaceae</taxon>
        <taxon>Novosphingobium</taxon>
    </lineage>
</organism>
<dbReference type="InterPro" id="IPR029063">
    <property type="entry name" value="SAM-dependent_MTases_sf"/>
</dbReference>
<evidence type="ECO:0000313" key="4">
    <source>
        <dbReference type="Proteomes" id="UP001589858"/>
    </source>
</evidence>
<dbReference type="Pfam" id="PF02636">
    <property type="entry name" value="Methyltransf_28"/>
    <property type="match status" value="1"/>
</dbReference>
<comment type="caution">
    <text evidence="3">The sequence shown here is derived from an EMBL/GenBank/DDBJ whole genome shotgun (WGS) entry which is preliminary data.</text>
</comment>
<proteinExistence type="predicted"/>
<dbReference type="GO" id="GO:0032259">
    <property type="term" value="P:methylation"/>
    <property type="evidence" value="ECO:0007669"/>
    <property type="project" value="UniProtKB-KW"/>
</dbReference>
<dbReference type="EMBL" id="JBHLTM010000027">
    <property type="protein sequence ID" value="MFC0684573.1"/>
    <property type="molecule type" value="Genomic_DNA"/>
</dbReference>
<dbReference type="InterPro" id="IPR038375">
    <property type="entry name" value="NDUFAF7_sf"/>
</dbReference>
<evidence type="ECO:0000256" key="1">
    <source>
        <dbReference type="ARBA" id="ARBA00022603"/>
    </source>
</evidence>
<dbReference type="PANTHER" id="PTHR12049:SF7">
    <property type="entry name" value="PROTEIN ARGININE METHYLTRANSFERASE NDUFAF7, MITOCHONDRIAL"/>
    <property type="match status" value="1"/>
</dbReference>
<dbReference type="Proteomes" id="UP001589858">
    <property type="component" value="Unassembled WGS sequence"/>
</dbReference>
<protein>
    <submittedName>
        <fullName evidence="3">Class I SAM-dependent methyltransferase</fullName>
    </submittedName>
</protein>
<keyword evidence="2" id="KW-0808">Transferase</keyword>
<sequence length="350" mass="37523">MTQHRGEPLGEIFRRLIQNYGPISLLHYMGESNARYYAGKDPLGSAGDFITAPEISQMFGELIGLWLADMWSRAGSPKVHYVELGPGRGTLARDALRTMARFGLTPEVHFVEGSTALRALQREAVPQAQFHDDLGTLPADAPLLLVGNEFLDALPVRQLVKAASGWRERMVDWAEDRFRPVAGDKPMDAAVPEEWQDAAEGAILETCPGAAAAVQEIGHRLAAQGGTALLIDYGFTQKQTGSTLQALRAHEKVDPFECPGEADLTCLVDFATAAEVAEASGARWLGTITQGAFLSALGIAMRAEKLAASAPQHGDAIKSALDRLVSDEQMGSLFKVMALAGPGWPEGAGF</sequence>
<name>A0ABV6S5R6_9SPHN</name>
<evidence type="ECO:0000313" key="3">
    <source>
        <dbReference type="EMBL" id="MFC0684573.1"/>
    </source>
</evidence>
<dbReference type="SUPFAM" id="SSF53335">
    <property type="entry name" value="S-adenosyl-L-methionine-dependent methyltransferases"/>
    <property type="match status" value="1"/>
</dbReference>
<dbReference type="RefSeq" id="WP_267219384.1">
    <property type="nucleotide sequence ID" value="NZ_JAPCWC010000004.1"/>
</dbReference>
<gene>
    <name evidence="3" type="ORF">ACFFF8_08190</name>
</gene>
<dbReference type="Gene3D" id="3.40.50.12710">
    <property type="match status" value="1"/>
</dbReference>
<reference evidence="3 4" key="1">
    <citation type="submission" date="2024-09" db="EMBL/GenBank/DDBJ databases">
        <authorList>
            <person name="Sun Q."/>
            <person name="Mori K."/>
        </authorList>
    </citation>
    <scope>NUCLEOTIDE SEQUENCE [LARGE SCALE GENOMIC DNA]</scope>
    <source>
        <strain evidence="3 4">CICC 11035S</strain>
    </source>
</reference>
<dbReference type="InterPro" id="IPR003788">
    <property type="entry name" value="NDUFAF7"/>
</dbReference>
<accession>A0ABV6S5R6</accession>